<dbReference type="Proteomes" id="UP000016481">
    <property type="component" value="Unassembled WGS sequence"/>
</dbReference>
<evidence type="ECO:0000256" key="1">
    <source>
        <dbReference type="SAM" id="MobiDB-lite"/>
    </source>
</evidence>
<dbReference type="PATRIC" id="fig|1321817.3.peg.1096"/>
<dbReference type="EMBL" id="AWSC01000047">
    <property type="protein sequence ID" value="ERH15224.1"/>
    <property type="molecule type" value="Genomic_DNA"/>
</dbReference>
<evidence type="ECO:0000313" key="2">
    <source>
        <dbReference type="EMBL" id="ERH15224.1"/>
    </source>
</evidence>
<name>U1PYV2_9ACTO</name>
<feature type="compositionally biased region" description="Basic and acidic residues" evidence="1">
    <location>
        <begin position="15"/>
        <end position="25"/>
    </location>
</feature>
<feature type="region of interest" description="Disordered" evidence="1">
    <location>
        <begin position="1"/>
        <end position="60"/>
    </location>
</feature>
<gene>
    <name evidence="2" type="ORF">HMPREF1978_01241</name>
</gene>
<sequence>MDTGASGAGGALRRGRLDREREAARSARPAWANTQPATHRRKLTGSGASGVVGNKQKPLN</sequence>
<organism evidence="2 3">
    <name type="scientific">Actinomyces graevenitzii F0530</name>
    <dbReference type="NCBI Taxonomy" id="1321817"/>
    <lineage>
        <taxon>Bacteria</taxon>
        <taxon>Bacillati</taxon>
        <taxon>Actinomycetota</taxon>
        <taxon>Actinomycetes</taxon>
        <taxon>Actinomycetales</taxon>
        <taxon>Actinomycetaceae</taxon>
        <taxon>Actinomyces</taxon>
    </lineage>
</organism>
<comment type="caution">
    <text evidence="2">The sequence shown here is derived from an EMBL/GenBank/DDBJ whole genome shotgun (WGS) entry which is preliminary data.</text>
</comment>
<dbReference type="AlphaFoldDB" id="U1PYV2"/>
<proteinExistence type="predicted"/>
<feature type="compositionally biased region" description="Gly residues" evidence="1">
    <location>
        <begin position="1"/>
        <end position="12"/>
    </location>
</feature>
<evidence type="ECO:0000313" key="3">
    <source>
        <dbReference type="Proteomes" id="UP000016481"/>
    </source>
</evidence>
<protein>
    <submittedName>
        <fullName evidence="2">Uncharacterized protein</fullName>
    </submittedName>
</protein>
<dbReference type="HOGENOM" id="CLU_2930644_0_0_11"/>
<reference evidence="2 3" key="1">
    <citation type="submission" date="2013-08" db="EMBL/GenBank/DDBJ databases">
        <authorList>
            <person name="Weinstock G."/>
            <person name="Sodergren E."/>
            <person name="Wylie T."/>
            <person name="Fulton L."/>
            <person name="Fulton R."/>
            <person name="Fronick C."/>
            <person name="O'Laughlin M."/>
            <person name="Godfrey J."/>
            <person name="Miner T."/>
            <person name="Herter B."/>
            <person name="Appelbaum E."/>
            <person name="Cordes M."/>
            <person name="Lek S."/>
            <person name="Wollam A."/>
            <person name="Pepin K.H."/>
            <person name="Palsikar V.B."/>
            <person name="Mitreva M."/>
            <person name="Wilson R.K."/>
        </authorList>
    </citation>
    <scope>NUCLEOTIDE SEQUENCE [LARGE SCALE GENOMIC DNA]</scope>
    <source>
        <strain evidence="2 3">F0530</strain>
    </source>
</reference>
<accession>U1PYV2</accession>